<feature type="chain" id="PRO_5021200067" evidence="1">
    <location>
        <begin position="23"/>
        <end position="190"/>
    </location>
</feature>
<evidence type="ECO:0000313" key="3">
    <source>
        <dbReference type="Proteomes" id="UP000315540"/>
    </source>
</evidence>
<dbReference type="SUPFAM" id="SSF52833">
    <property type="entry name" value="Thioredoxin-like"/>
    <property type="match status" value="1"/>
</dbReference>
<reference evidence="2 3" key="1">
    <citation type="submission" date="2019-06" db="EMBL/GenBank/DDBJ databases">
        <authorList>
            <person name="Meng X."/>
        </authorList>
    </citation>
    <scope>NUCLEOTIDE SEQUENCE [LARGE SCALE GENOMIC DNA]</scope>
    <source>
        <strain evidence="2 3">M625</strain>
    </source>
</reference>
<protein>
    <submittedName>
        <fullName evidence="2">Thioredoxin family protein</fullName>
    </submittedName>
</protein>
<organism evidence="2 3">
    <name type="scientific">Aquimarina algicola</name>
    <dbReference type="NCBI Taxonomy" id="2589995"/>
    <lineage>
        <taxon>Bacteria</taxon>
        <taxon>Pseudomonadati</taxon>
        <taxon>Bacteroidota</taxon>
        <taxon>Flavobacteriia</taxon>
        <taxon>Flavobacteriales</taxon>
        <taxon>Flavobacteriaceae</taxon>
        <taxon>Aquimarina</taxon>
    </lineage>
</organism>
<evidence type="ECO:0000313" key="2">
    <source>
        <dbReference type="EMBL" id="TPN83047.1"/>
    </source>
</evidence>
<dbReference type="InterPro" id="IPR036249">
    <property type="entry name" value="Thioredoxin-like_sf"/>
</dbReference>
<evidence type="ECO:0000256" key="1">
    <source>
        <dbReference type="SAM" id="SignalP"/>
    </source>
</evidence>
<keyword evidence="1" id="KW-0732">Signal</keyword>
<dbReference type="RefSeq" id="WP_140596666.1">
    <property type="nucleotide sequence ID" value="NZ_VFWZ01000008.1"/>
</dbReference>
<dbReference type="Proteomes" id="UP000315540">
    <property type="component" value="Unassembled WGS sequence"/>
</dbReference>
<dbReference type="OrthoDB" id="6398367at2"/>
<feature type="signal peptide" evidence="1">
    <location>
        <begin position="1"/>
        <end position="22"/>
    </location>
</feature>
<dbReference type="CDD" id="cd02947">
    <property type="entry name" value="TRX_family"/>
    <property type="match status" value="1"/>
</dbReference>
<dbReference type="EMBL" id="VFWZ01000008">
    <property type="protein sequence ID" value="TPN83047.1"/>
    <property type="molecule type" value="Genomic_DNA"/>
</dbReference>
<name>A0A504IX42_9FLAO</name>
<comment type="caution">
    <text evidence="2">The sequence shown here is derived from an EMBL/GenBank/DDBJ whole genome shotgun (WGS) entry which is preliminary data.</text>
</comment>
<dbReference type="AlphaFoldDB" id="A0A504IX42"/>
<gene>
    <name evidence="2" type="ORF">FHK87_21740</name>
</gene>
<proteinExistence type="predicted"/>
<sequence length="190" mass="22080">MKNLIFSIIVLTIVSSCSNTNAKIAQQKVDTSNTEDMTVKEETNPEILVGKQDRSALEKEPYKSWFDKNYKEYHTDAKTVKELSLHLENISIKVFMGTWCEDSQREVPAFYKILDHTSFDYKNLELITVTEEKDTPEGFEKGLDITNVPTLIFYKDKKEIGRFVEFARETLEKDMLTILSGKPYKHSYEE</sequence>
<dbReference type="Gene3D" id="3.40.30.10">
    <property type="entry name" value="Glutaredoxin"/>
    <property type="match status" value="1"/>
</dbReference>
<accession>A0A504IX42</accession>
<dbReference type="Pfam" id="PF14595">
    <property type="entry name" value="Thioredoxin_9"/>
    <property type="match status" value="1"/>
</dbReference>
<dbReference type="PROSITE" id="PS51257">
    <property type="entry name" value="PROKAR_LIPOPROTEIN"/>
    <property type="match status" value="1"/>
</dbReference>
<keyword evidence="3" id="KW-1185">Reference proteome</keyword>